<dbReference type="Gene3D" id="3.10.310.50">
    <property type="match status" value="1"/>
</dbReference>
<keyword evidence="2" id="KW-1133">Transmembrane helix</keyword>
<proteinExistence type="predicted"/>
<feature type="transmembrane region" description="Helical" evidence="2">
    <location>
        <begin position="44"/>
        <end position="67"/>
    </location>
</feature>
<feature type="domain" description="TPM" evidence="3">
    <location>
        <begin position="103"/>
        <end position="224"/>
    </location>
</feature>
<reference evidence="4 5" key="1">
    <citation type="submission" date="2020-02" db="EMBL/GenBank/DDBJ databases">
        <title>Characterization of phylogenetic diversity of novel bifidobacterial species isolated in Czech ZOOs.</title>
        <authorList>
            <person name="Lugli G.A."/>
            <person name="Vera N.B."/>
            <person name="Ventura M."/>
        </authorList>
    </citation>
    <scope>NUCLEOTIDE SEQUENCE [LARGE SCALE GENOMIC DNA]</scope>
    <source>
        <strain evidence="4 5">DSM 109958</strain>
    </source>
</reference>
<feature type="transmembrane region" description="Helical" evidence="2">
    <location>
        <begin position="239"/>
        <end position="262"/>
    </location>
</feature>
<feature type="compositionally biased region" description="Basic residues" evidence="1">
    <location>
        <begin position="297"/>
        <end position="312"/>
    </location>
</feature>
<dbReference type="Pfam" id="PF04536">
    <property type="entry name" value="TPM_phosphatase"/>
    <property type="match status" value="1"/>
</dbReference>
<feature type="compositionally biased region" description="Low complexity" evidence="1">
    <location>
        <begin position="282"/>
        <end position="296"/>
    </location>
</feature>
<keyword evidence="2" id="KW-0812">Transmembrane</keyword>
<evidence type="ECO:0000259" key="3">
    <source>
        <dbReference type="Pfam" id="PF04536"/>
    </source>
</evidence>
<gene>
    <name evidence="4" type="ORF">G1C96_0508</name>
</gene>
<feature type="region of interest" description="Disordered" evidence="1">
    <location>
        <begin position="70"/>
        <end position="96"/>
    </location>
</feature>
<evidence type="ECO:0000313" key="5">
    <source>
        <dbReference type="Proteomes" id="UP000588277"/>
    </source>
</evidence>
<feature type="region of interest" description="Disordered" evidence="1">
    <location>
        <begin position="266"/>
        <end position="339"/>
    </location>
</feature>
<sequence>MVEGMSQRAFSTPKTSNVVECAPIGAGMACRGARSTTGVPSGRLAALIGALLATVLVLGMPAGAAFADDPTPAATTSAAADTSASASASSDGGQTEITVTDSITDTENLLGGDVAAVTDAIDATRRDTGVIVKLMYLPKFMEGVDPEQWASQALESTQPEPNTVLLAVATQDGNLVVAVSSNSDEWLRKKSTVDKLSEAAVGPILANQSDPDWAGSAQGMMQAIATAKKTSVSSTATTIGVVAVGAGLVVVIGVCVAVYVIHRRRGRRHAGRRAGLRGRGRGTSASARRTGASSGSGRHRRHASAPASRRRSAQPTKTPDDIQETSSLGDHSGNHEQAN</sequence>
<accession>A0A7Y0HX56</accession>
<evidence type="ECO:0000256" key="2">
    <source>
        <dbReference type="SAM" id="Phobius"/>
    </source>
</evidence>
<dbReference type="Proteomes" id="UP000588277">
    <property type="component" value="Unassembled WGS sequence"/>
</dbReference>
<keyword evidence="2" id="KW-0472">Membrane</keyword>
<name>A0A7Y0HX56_9BIFI</name>
<evidence type="ECO:0000313" key="4">
    <source>
        <dbReference type="EMBL" id="NMM99930.1"/>
    </source>
</evidence>
<comment type="caution">
    <text evidence="4">The sequence shown here is derived from an EMBL/GenBank/DDBJ whole genome shotgun (WGS) entry which is preliminary data.</text>
</comment>
<dbReference type="AlphaFoldDB" id="A0A7Y0HX56"/>
<keyword evidence="5" id="KW-1185">Reference proteome</keyword>
<evidence type="ECO:0000256" key="1">
    <source>
        <dbReference type="SAM" id="MobiDB-lite"/>
    </source>
</evidence>
<dbReference type="EMBL" id="JAAIIH010000001">
    <property type="protein sequence ID" value="NMM99930.1"/>
    <property type="molecule type" value="Genomic_DNA"/>
</dbReference>
<dbReference type="InterPro" id="IPR007621">
    <property type="entry name" value="TPM_dom"/>
</dbReference>
<feature type="compositionally biased region" description="Basic residues" evidence="1">
    <location>
        <begin position="266"/>
        <end position="280"/>
    </location>
</feature>
<feature type="compositionally biased region" description="Low complexity" evidence="1">
    <location>
        <begin position="70"/>
        <end position="93"/>
    </location>
</feature>
<protein>
    <recommendedName>
        <fullName evidence="3">TPM domain-containing protein</fullName>
    </recommendedName>
</protein>
<organism evidence="4 5">
    <name type="scientific">Bifidobacterium moraviense</name>
    <dbReference type="NCBI Taxonomy" id="2675323"/>
    <lineage>
        <taxon>Bacteria</taxon>
        <taxon>Bacillati</taxon>
        <taxon>Actinomycetota</taxon>
        <taxon>Actinomycetes</taxon>
        <taxon>Bifidobacteriales</taxon>
        <taxon>Bifidobacteriaceae</taxon>
        <taxon>Bifidobacterium</taxon>
    </lineage>
</organism>